<dbReference type="Proteomes" id="UP000830671">
    <property type="component" value="Chromosome 5"/>
</dbReference>
<gene>
    <name evidence="2" type="ORF">CLUP02_10650</name>
</gene>
<reference evidence="2" key="1">
    <citation type="journal article" date="2021" name="Mol. Plant Microbe Interact.">
        <title>Complete Genome Sequence of the Plant-Pathogenic Fungus Colletotrichum lupini.</title>
        <authorList>
            <person name="Baroncelli R."/>
            <person name="Pensec F."/>
            <person name="Da Lio D."/>
            <person name="Boufleur T."/>
            <person name="Vicente I."/>
            <person name="Sarrocco S."/>
            <person name="Picot A."/>
            <person name="Baraldi E."/>
            <person name="Sukno S."/>
            <person name="Thon M."/>
            <person name="Le Floch G."/>
        </authorList>
    </citation>
    <scope>NUCLEOTIDE SEQUENCE</scope>
    <source>
        <strain evidence="2">IMI 504893</strain>
    </source>
</reference>
<dbReference type="RefSeq" id="XP_049146769.1">
    <property type="nucleotide sequence ID" value="XM_049289624.1"/>
</dbReference>
<dbReference type="KEGG" id="clup:CLUP02_10650"/>
<organism evidence="2 3">
    <name type="scientific">Colletotrichum lupini</name>
    <dbReference type="NCBI Taxonomy" id="145971"/>
    <lineage>
        <taxon>Eukaryota</taxon>
        <taxon>Fungi</taxon>
        <taxon>Dikarya</taxon>
        <taxon>Ascomycota</taxon>
        <taxon>Pezizomycotina</taxon>
        <taxon>Sordariomycetes</taxon>
        <taxon>Hypocreomycetidae</taxon>
        <taxon>Glomerellales</taxon>
        <taxon>Glomerellaceae</taxon>
        <taxon>Colletotrichum</taxon>
        <taxon>Colletotrichum acutatum species complex</taxon>
    </lineage>
</organism>
<feature type="region of interest" description="Disordered" evidence="1">
    <location>
        <begin position="27"/>
        <end position="52"/>
    </location>
</feature>
<evidence type="ECO:0000256" key="1">
    <source>
        <dbReference type="SAM" id="MobiDB-lite"/>
    </source>
</evidence>
<dbReference type="AlphaFoldDB" id="A0A9Q8SWZ4"/>
<dbReference type="EMBL" id="CP019477">
    <property type="protein sequence ID" value="UQC85154.1"/>
    <property type="molecule type" value="Genomic_DNA"/>
</dbReference>
<sequence length="100" mass="10777">MGLLTIRSIVDEAAGDVSSYAPLASKPLSRKTESPKRVSDWGSPKSAVAGREGEVSRCVGFSMSFPGLVHRLPRGRDVFGGTRWCEAAVCYVLSAMWCVQ</sequence>
<dbReference type="GeneID" id="73344634"/>
<accession>A0A9Q8SWZ4</accession>
<feature type="compositionally biased region" description="Basic and acidic residues" evidence="1">
    <location>
        <begin position="30"/>
        <end position="39"/>
    </location>
</feature>
<proteinExistence type="predicted"/>
<keyword evidence="3" id="KW-1185">Reference proteome</keyword>
<protein>
    <submittedName>
        <fullName evidence="2">Uncharacterized protein</fullName>
    </submittedName>
</protein>
<evidence type="ECO:0000313" key="3">
    <source>
        <dbReference type="Proteomes" id="UP000830671"/>
    </source>
</evidence>
<name>A0A9Q8SWZ4_9PEZI</name>
<evidence type="ECO:0000313" key="2">
    <source>
        <dbReference type="EMBL" id="UQC85154.1"/>
    </source>
</evidence>